<accession>A0A8H6AUZ7</accession>
<dbReference type="GeneID" id="59258181"/>
<dbReference type="Proteomes" id="UP000531561">
    <property type="component" value="Unassembled WGS sequence"/>
</dbReference>
<organism evidence="2 3">
    <name type="scientific">Botrytis fragariae</name>
    <dbReference type="NCBI Taxonomy" id="1964551"/>
    <lineage>
        <taxon>Eukaryota</taxon>
        <taxon>Fungi</taxon>
        <taxon>Dikarya</taxon>
        <taxon>Ascomycota</taxon>
        <taxon>Pezizomycotina</taxon>
        <taxon>Leotiomycetes</taxon>
        <taxon>Helotiales</taxon>
        <taxon>Sclerotiniaceae</taxon>
        <taxon>Botrytis</taxon>
    </lineage>
</organism>
<proteinExistence type="predicted"/>
<name>A0A8H6AUZ7_9HELO</name>
<comment type="caution">
    <text evidence="2">The sequence shown here is derived from an EMBL/GenBank/DDBJ whole genome shotgun (WGS) entry which is preliminary data.</text>
</comment>
<dbReference type="RefSeq" id="XP_037193023.1">
    <property type="nucleotide sequence ID" value="XM_037334489.1"/>
</dbReference>
<evidence type="ECO:0000313" key="3">
    <source>
        <dbReference type="Proteomes" id="UP000531561"/>
    </source>
</evidence>
<feature type="region of interest" description="Disordered" evidence="1">
    <location>
        <begin position="55"/>
        <end position="85"/>
    </location>
</feature>
<evidence type="ECO:0000256" key="1">
    <source>
        <dbReference type="SAM" id="MobiDB-lite"/>
    </source>
</evidence>
<keyword evidence="3" id="KW-1185">Reference proteome</keyword>
<dbReference type="EMBL" id="JABFCT010000007">
    <property type="protein sequence ID" value="KAF5874077.1"/>
    <property type="molecule type" value="Genomic_DNA"/>
</dbReference>
<protein>
    <submittedName>
        <fullName evidence="2">Uncharacterized protein</fullName>
    </submittedName>
</protein>
<evidence type="ECO:0000313" key="2">
    <source>
        <dbReference type="EMBL" id="KAF5874077.1"/>
    </source>
</evidence>
<feature type="compositionally biased region" description="Polar residues" evidence="1">
    <location>
        <begin position="63"/>
        <end position="77"/>
    </location>
</feature>
<gene>
    <name evidence="2" type="ORF">Bfra_004084</name>
</gene>
<dbReference type="OrthoDB" id="10571063at2759"/>
<dbReference type="AlphaFoldDB" id="A0A8H6AUZ7"/>
<sequence>MKAVRVQDVYYAHILNIKYTWAIPRGIESWEIHRLKSRFDPEKEVMAVFSVKLEGSRKAARGSQHQSLGPTGITSDVRQAHELNG</sequence>
<reference evidence="2 3" key="1">
    <citation type="journal article" date="2020" name="Phytopathology">
        <title>A high-quality genome resource of Botrytis fragariae, a new and rapidly spreading fungal pathogen causing strawberry gray mold in the U.S.A.</title>
        <authorList>
            <person name="Wu Y."/>
            <person name="Saski C.A."/>
            <person name="Schnabel G."/>
            <person name="Xiao S."/>
            <person name="Hu M."/>
        </authorList>
    </citation>
    <scope>NUCLEOTIDE SEQUENCE [LARGE SCALE GENOMIC DNA]</scope>
    <source>
        <strain evidence="2 3">BVB16</strain>
    </source>
</reference>